<evidence type="ECO:0000313" key="1">
    <source>
        <dbReference type="EMBL" id="HJD96694.1"/>
    </source>
</evidence>
<dbReference type="EMBL" id="DYZA01000065">
    <property type="protein sequence ID" value="HJD96694.1"/>
    <property type="molecule type" value="Genomic_DNA"/>
</dbReference>
<dbReference type="AlphaFoldDB" id="A0A921DQN9"/>
<dbReference type="RefSeq" id="WP_304121194.1">
    <property type="nucleotide sequence ID" value="NZ_DYZA01000065.1"/>
</dbReference>
<gene>
    <name evidence="1" type="ORF">K8W16_03495</name>
</gene>
<sequence length="119" mass="12818">MGVLQEQQRRTLHVLGYMMLRMGQQARAGRIYAALAALAPGQEPDRLALAGLAALAIDEGQGAKALEYLRGAMSGRVLSSRQAALHLMKAQALWLEGRREEARAALDEYLFLAGGGKNA</sequence>
<dbReference type="InterPro" id="IPR011990">
    <property type="entry name" value="TPR-like_helical_dom_sf"/>
</dbReference>
<accession>A0A921DQN9</accession>
<protein>
    <recommendedName>
        <fullName evidence="3">Tetratricopeptide repeat protein</fullName>
    </recommendedName>
</protein>
<dbReference type="Gene3D" id="1.25.40.10">
    <property type="entry name" value="Tetratricopeptide repeat domain"/>
    <property type="match status" value="1"/>
</dbReference>
<comment type="caution">
    <text evidence="1">The sequence shown here is derived from an EMBL/GenBank/DDBJ whole genome shotgun (WGS) entry which is preliminary data.</text>
</comment>
<reference evidence="1" key="1">
    <citation type="journal article" date="2021" name="PeerJ">
        <title>Extensive microbial diversity within the chicken gut microbiome revealed by metagenomics and culture.</title>
        <authorList>
            <person name="Gilroy R."/>
            <person name="Ravi A."/>
            <person name="Getino M."/>
            <person name="Pursley I."/>
            <person name="Horton D.L."/>
            <person name="Alikhan N.F."/>
            <person name="Baker D."/>
            <person name="Gharbi K."/>
            <person name="Hall N."/>
            <person name="Watson M."/>
            <person name="Adriaenssens E.M."/>
            <person name="Foster-Nyarko E."/>
            <person name="Jarju S."/>
            <person name="Secka A."/>
            <person name="Antonio M."/>
            <person name="Oren A."/>
            <person name="Chaudhuri R.R."/>
            <person name="La Ragione R."/>
            <person name="Hildebrand F."/>
            <person name="Pallen M.J."/>
        </authorList>
    </citation>
    <scope>NUCLEOTIDE SEQUENCE</scope>
    <source>
        <strain evidence="1">ChiGjej2B2-19336</strain>
    </source>
</reference>
<organism evidence="1 2">
    <name type="scientific">Mailhella massiliensis</name>
    <dbReference type="NCBI Taxonomy" id="1903261"/>
    <lineage>
        <taxon>Bacteria</taxon>
        <taxon>Pseudomonadati</taxon>
        <taxon>Thermodesulfobacteriota</taxon>
        <taxon>Desulfovibrionia</taxon>
        <taxon>Desulfovibrionales</taxon>
        <taxon>Desulfovibrionaceae</taxon>
        <taxon>Mailhella</taxon>
    </lineage>
</organism>
<dbReference type="Proteomes" id="UP000698963">
    <property type="component" value="Unassembled WGS sequence"/>
</dbReference>
<dbReference type="SUPFAM" id="SSF48452">
    <property type="entry name" value="TPR-like"/>
    <property type="match status" value="1"/>
</dbReference>
<evidence type="ECO:0000313" key="2">
    <source>
        <dbReference type="Proteomes" id="UP000698963"/>
    </source>
</evidence>
<evidence type="ECO:0008006" key="3">
    <source>
        <dbReference type="Google" id="ProtNLM"/>
    </source>
</evidence>
<name>A0A921DQN9_9BACT</name>
<reference evidence="1" key="2">
    <citation type="submission" date="2021-09" db="EMBL/GenBank/DDBJ databases">
        <authorList>
            <person name="Gilroy R."/>
        </authorList>
    </citation>
    <scope>NUCLEOTIDE SEQUENCE</scope>
    <source>
        <strain evidence="1">ChiGjej2B2-19336</strain>
    </source>
</reference>
<proteinExistence type="predicted"/>